<evidence type="ECO:0000313" key="1">
    <source>
        <dbReference type="EMBL" id="KAG7163946.1"/>
    </source>
</evidence>
<proteinExistence type="predicted"/>
<gene>
    <name evidence="1" type="primary">ZBED9-L13</name>
    <name evidence="1" type="ORF">Hamer_G014394</name>
</gene>
<organism evidence="1 2">
    <name type="scientific">Homarus americanus</name>
    <name type="common">American lobster</name>
    <dbReference type="NCBI Taxonomy" id="6706"/>
    <lineage>
        <taxon>Eukaryota</taxon>
        <taxon>Metazoa</taxon>
        <taxon>Ecdysozoa</taxon>
        <taxon>Arthropoda</taxon>
        <taxon>Crustacea</taxon>
        <taxon>Multicrustacea</taxon>
        <taxon>Malacostraca</taxon>
        <taxon>Eumalacostraca</taxon>
        <taxon>Eucarida</taxon>
        <taxon>Decapoda</taxon>
        <taxon>Pleocyemata</taxon>
        <taxon>Astacidea</taxon>
        <taxon>Nephropoidea</taxon>
        <taxon>Nephropidae</taxon>
        <taxon>Homarus</taxon>
    </lineage>
</organism>
<dbReference type="AlphaFoldDB" id="A0A8J5JX62"/>
<accession>A0A8J5JX62</accession>
<keyword evidence="2" id="KW-1185">Reference proteome</keyword>
<protein>
    <submittedName>
        <fullName evidence="1">SCAN domain-containing protein 3-like 13</fullName>
    </submittedName>
</protein>
<dbReference type="Proteomes" id="UP000747542">
    <property type="component" value="Unassembled WGS sequence"/>
</dbReference>
<reference evidence="1" key="1">
    <citation type="journal article" date="2021" name="Sci. Adv.">
        <title>The American lobster genome reveals insights on longevity, neural, and immune adaptations.</title>
        <authorList>
            <person name="Polinski J.M."/>
            <person name="Zimin A.V."/>
            <person name="Clark K.F."/>
            <person name="Kohn A.B."/>
            <person name="Sadowski N."/>
            <person name="Timp W."/>
            <person name="Ptitsyn A."/>
            <person name="Khanna P."/>
            <person name="Romanova D.Y."/>
            <person name="Williams P."/>
            <person name="Greenwood S.J."/>
            <person name="Moroz L.L."/>
            <person name="Walt D.R."/>
            <person name="Bodnar A.G."/>
        </authorList>
    </citation>
    <scope>NUCLEOTIDE SEQUENCE</scope>
    <source>
        <strain evidence="1">GMGI-L3</strain>
    </source>
</reference>
<dbReference type="EMBL" id="JAHLQT010026055">
    <property type="protein sequence ID" value="KAG7163946.1"/>
    <property type="molecule type" value="Genomic_DNA"/>
</dbReference>
<evidence type="ECO:0000313" key="2">
    <source>
        <dbReference type="Proteomes" id="UP000747542"/>
    </source>
</evidence>
<sequence>ENINAYFPESEREHLNSSITNYRRQSTSQRVITGLANEMGLRDGVTEPRTNTLAVGLLAWSGPVNTPAVSRVLWEYCSEPSHTLEFWVTLLDIPGYKELAEHATAMFMQIPTSYLCEQGFSALVLIKSKKMNVILNVDPPYAGTLESRLMPRFQLIVDKYNSQAIESPKHSY</sequence>
<feature type="non-terminal residue" evidence="1">
    <location>
        <position position="172"/>
    </location>
</feature>
<comment type="caution">
    <text evidence="1">The sequence shown here is derived from an EMBL/GenBank/DDBJ whole genome shotgun (WGS) entry which is preliminary data.</text>
</comment>
<name>A0A8J5JX62_HOMAM</name>